<dbReference type="InParanoid" id="Q028T8"/>
<evidence type="ECO:0000256" key="1">
    <source>
        <dbReference type="ARBA" id="ARBA00009743"/>
    </source>
</evidence>
<reference evidence="5" key="1">
    <citation type="submission" date="2006-10" db="EMBL/GenBank/DDBJ databases">
        <title>Complete sequence of Solibacter usitatus Ellin6076.</title>
        <authorList>
            <consortium name="US DOE Joint Genome Institute"/>
            <person name="Copeland A."/>
            <person name="Lucas S."/>
            <person name="Lapidus A."/>
            <person name="Barry K."/>
            <person name="Detter J.C."/>
            <person name="Glavina del Rio T."/>
            <person name="Hammon N."/>
            <person name="Israni S."/>
            <person name="Dalin E."/>
            <person name="Tice H."/>
            <person name="Pitluck S."/>
            <person name="Thompson L.S."/>
            <person name="Brettin T."/>
            <person name="Bruce D."/>
            <person name="Han C."/>
            <person name="Tapia R."/>
            <person name="Gilna P."/>
            <person name="Schmutz J."/>
            <person name="Larimer F."/>
            <person name="Land M."/>
            <person name="Hauser L."/>
            <person name="Kyrpides N."/>
            <person name="Mikhailova N."/>
            <person name="Janssen P.H."/>
            <person name="Kuske C.R."/>
            <person name="Richardson P."/>
        </authorList>
    </citation>
    <scope>NUCLEOTIDE SEQUENCE</scope>
    <source>
        <strain evidence="5">Ellin6076</strain>
    </source>
</reference>
<dbReference type="InterPro" id="IPR002241">
    <property type="entry name" value="Glyco_hydro_27"/>
</dbReference>
<dbReference type="Gene3D" id="3.20.20.70">
    <property type="entry name" value="Aldolase class I"/>
    <property type="match status" value="1"/>
</dbReference>
<evidence type="ECO:0000313" key="5">
    <source>
        <dbReference type="EMBL" id="ABJ82464.1"/>
    </source>
</evidence>
<dbReference type="CDD" id="cd14792">
    <property type="entry name" value="GH27"/>
    <property type="match status" value="1"/>
</dbReference>
<accession>Q028T8</accession>
<dbReference type="InterPro" id="IPR013785">
    <property type="entry name" value="Aldolase_TIM"/>
</dbReference>
<dbReference type="EMBL" id="CP000473">
    <property type="protein sequence ID" value="ABJ82464.1"/>
    <property type="molecule type" value="Genomic_DNA"/>
</dbReference>
<evidence type="ECO:0000256" key="3">
    <source>
        <dbReference type="ARBA" id="ARBA00023295"/>
    </source>
</evidence>
<evidence type="ECO:0000256" key="4">
    <source>
        <dbReference type="RuleBase" id="RU361168"/>
    </source>
</evidence>
<comment type="catalytic activity">
    <reaction evidence="4">
        <text>Hydrolysis of terminal, non-reducing alpha-D-galactose residues in alpha-D-galactosides, including galactose oligosaccharides, galactomannans and galactolipids.</text>
        <dbReference type="EC" id="3.2.1.22"/>
    </reaction>
</comment>
<organism evidence="5">
    <name type="scientific">Solibacter usitatus (strain Ellin6076)</name>
    <dbReference type="NCBI Taxonomy" id="234267"/>
    <lineage>
        <taxon>Bacteria</taxon>
        <taxon>Pseudomonadati</taxon>
        <taxon>Acidobacteriota</taxon>
        <taxon>Terriglobia</taxon>
        <taxon>Bryobacterales</taxon>
        <taxon>Solibacteraceae</taxon>
        <taxon>Candidatus Solibacter</taxon>
    </lineage>
</organism>
<protein>
    <recommendedName>
        <fullName evidence="4">Alpha-galactosidase</fullName>
        <ecNumber evidence="4">3.2.1.22</ecNumber>
    </recommendedName>
    <alternativeName>
        <fullName evidence="4">Melibiase</fullName>
    </alternativeName>
</protein>
<dbReference type="PRINTS" id="PR00740">
    <property type="entry name" value="GLHYDRLASE27"/>
</dbReference>
<dbReference type="SUPFAM" id="SSF51445">
    <property type="entry name" value="(Trans)glycosidases"/>
    <property type="match status" value="1"/>
</dbReference>
<keyword evidence="2 4" id="KW-0378">Hydrolase</keyword>
<dbReference type="InterPro" id="IPR017853">
    <property type="entry name" value="GH"/>
</dbReference>
<dbReference type="KEGG" id="sus:Acid_1472"/>
<sequence>MQPAFSRLAPLAAAPAIYTCYRNLMRIGFVFCTCLFALSAAEPPIVIAPTPPMGWNSWDAYGTSVTEAEVKANADYMAAKLKSHGWQYIVVDIQWSDPLAKPHGYRPDAELAIDEFGRLIPAVNRFPAGFKALGDYLHARGLKFGIHIMRGIPRRAVAANLPIAGSKARAADIADTKSICRWNTDMYGIDMSKPGAQDYYDSILTLYAGWGVDFIKCDDIAQPFHGDEIAALHKAILRTKRPIVLSLSPGPAELSKAAFYAANANLWRISGDFWDLWTDLRKTFDLLDKWSPYVQPGGWPDADMLPLGRIGIRAERGNDRRTRFTPAEQRTLMTLWSIARSPLMFGGDLPSNDAATEALLTNDEVLAANQKGTHSRKLSQQGDAVIWTSDVGGRQYFAAFNLGEIPDLLITIPGTGPLRDVWEHRDLTNRTLRLEPHSAALVVHVP</sequence>
<dbReference type="eggNOG" id="COG3345">
    <property type="taxonomic scope" value="Bacteria"/>
</dbReference>
<dbReference type="EC" id="3.2.1.22" evidence="4"/>
<dbReference type="Pfam" id="PF16499">
    <property type="entry name" value="Melibiase_2"/>
    <property type="match status" value="2"/>
</dbReference>
<dbReference type="HOGENOM" id="CLU_013093_5_0_0"/>
<keyword evidence="3 4" id="KW-0326">Glycosidase</keyword>
<dbReference type="STRING" id="234267.Acid_1472"/>
<dbReference type="CAZy" id="GH27">
    <property type="family name" value="Glycoside Hydrolase Family 27"/>
</dbReference>
<keyword evidence="4" id="KW-1015">Disulfide bond</keyword>
<dbReference type="PANTHER" id="PTHR11452">
    <property type="entry name" value="ALPHA-GALACTOSIDASE/ALPHA-N-ACETYLGALACTOSAMINIDASE"/>
    <property type="match status" value="1"/>
</dbReference>
<dbReference type="PANTHER" id="PTHR11452:SF42">
    <property type="entry name" value="ALPHA-GALACTOSIDASE"/>
    <property type="match status" value="1"/>
</dbReference>
<dbReference type="GO" id="GO:0005975">
    <property type="term" value="P:carbohydrate metabolic process"/>
    <property type="evidence" value="ECO:0007669"/>
    <property type="project" value="InterPro"/>
</dbReference>
<gene>
    <name evidence="5" type="ordered locus">Acid_1472</name>
</gene>
<evidence type="ECO:0000256" key="2">
    <source>
        <dbReference type="ARBA" id="ARBA00022801"/>
    </source>
</evidence>
<dbReference type="AlphaFoldDB" id="Q028T8"/>
<dbReference type="GO" id="GO:0004557">
    <property type="term" value="F:alpha-galactosidase activity"/>
    <property type="evidence" value="ECO:0007669"/>
    <property type="project" value="UniProtKB-EC"/>
</dbReference>
<proteinExistence type="inferred from homology"/>
<comment type="similarity">
    <text evidence="1 4">Belongs to the glycosyl hydrolase 27 family.</text>
</comment>
<name>Q028T8_SOLUE</name>